<evidence type="ECO:0000256" key="3">
    <source>
        <dbReference type="ARBA" id="ARBA00023163"/>
    </source>
</evidence>
<keyword evidence="3" id="KW-0804">Transcription</keyword>
<dbReference type="InterPro" id="IPR016032">
    <property type="entry name" value="Sig_transdc_resp-reg_C-effctor"/>
</dbReference>
<keyword evidence="6" id="KW-1185">Reference proteome</keyword>
<comment type="caution">
    <text evidence="5">The sequence shown here is derived from an EMBL/GenBank/DDBJ whole genome shotgun (WGS) entry which is preliminary data.</text>
</comment>
<dbReference type="SUPFAM" id="SSF46894">
    <property type="entry name" value="C-terminal effector domain of the bipartite response regulators"/>
    <property type="match status" value="1"/>
</dbReference>
<dbReference type="PANTHER" id="PTHR44688">
    <property type="entry name" value="DNA-BINDING TRANSCRIPTIONAL ACTIVATOR DEVR_DOSR"/>
    <property type="match status" value="1"/>
</dbReference>
<dbReference type="SUPFAM" id="SSF55781">
    <property type="entry name" value="GAF domain-like"/>
    <property type="match status" value="1"/>
</dbReference>
<dbReference type="InterPro" id="IPR000792">
    <property type="entry name" value="Tscrpt_reg_LuxR_C"/>
</dbReference>
<accession>A0A4V3CYK2</accession>
<name>A0A4V3CYK2_9MICO</name>
<evidence type="ECO:0000256" key="2">
    <source>
        <dbReference type="ARBA" id="ARBA00023125"/>
    </source>
</evidence>
<dbReference type="PRINTS" id="PR00038">
    <property type="entry name" value="HTHLUXR"/>
</dbReference>
<dbReference type="Pfam" id="PF00196">
    <property type="entry name" value="GerE"/>
    <property type="match status" value="1"/>
</dbReference>
<dbReference type="PROSITE" id="PS50043">
    <property type="entry name" value="HTH_LUXR_2"/>
    <property type="match status" value="1"/>
</dbReference>
<dbReference type="Proteomes" id="UP000295601">
    <property type="component" value="Unassembled WGS sequence"/>
</dbReference>
<dbReference type="InterPro" id="IPR036388">
    <property type="entry name" value="WH-like_DNA-bd_sf"/>
</dbReference>
<dbReference type="InterPro" id="IPR029016">
    <property type="entry name" value="GAF-like_dom_sf"/>
</dbReference>
<evidence type="ECO:0000256" key="1">
    <source>
        <dbReference type="ARBA" id="ARBA00023015"/>
    </source>
</evidence>
<dbReference type="GO" id="GO:0003677">
    <property type="term" value="F:DNA binding"/>
    <property type="evidence" value="ECO:0007669"/>
    <property type="project" value="UniProtKB-KW"/>
</dbReference>
<dbReference type="AlphaFoldDB" id="A0A4V3CYK2"/>
<dbReference type="EMBL" id="SNYA01000002">
    <property type="protein sequence ID" value="TDP94418.1"/>
    <property type="molecule type" value="Genomic_DNA"/>
</dbReference>
<organism evidence="5 6">
    <name type="scientific">Leucobacter luti</name>
    <dbReference type="NCBI Taxonomy" id="340320"/>
    <lineage>
        <taxon>Bacteria</taxon>
        <taxon>Bacillati</taxon>
        <taxon>Actinomycetota</taxon>
        <taxon>Actinomycetes</taxon>
        <taxon>Micrococcales</taxon>
        <taxon>Microbacteriaceae</taxon>
        <taxon>Leucobacter</taxon>
    </lineage>
</organism>
<dbReference type="Gene3D" id="1.10.10.10">
    <property type="entry name" value="Winged helix-like DNA-binding domain superfamily/Winged helix DNA-binding domain"/>
    <property type="match status" value="1"/>
</dbReference>
<protein>
    <submittedName>
        <fullName evidence="5">Regulatory LuxR family protein</fullName>
    </submittedName>
</protein>
<dbReference type="Gene3D" id="3.30.450.40">
    <property type="match status" value="1"/>
</dbReference>
<dbReference type="CDD" id="cd06170">
    <property type="entry name" value="LuxR_C_like"/>
    <property type="match status" value="1"/>
</dbReference>
<dbReference type="OrthoDB" id="4069167at2"/>
<gene>
    <name evidence="5" type="ORF">EDF62_0833</name>
</gene>
<evidence type="ECO:0000313" key="5">
    <source>
        <dbReference type="EMBL" id="TDP94418.1"/>
    </source>
</evidence>
<feature type="domain" description="HTH luxR-type" evidence="4">
    <location>
        <begin position="225"/>
        <end position="290"/>
    </location>
</feature>
<sequence length="293" mass="31854">MTQLPQTHVSTLLDDAVAEFARVTSFPLAFGGFEADDITTVSSVSGNRTRSLFGLRVHRMRGLGGRAMNEARPRLTPDYTRSQLITHDYDSEICAEDIVTLLAMPVIVDGRVRAVLYGGNRSDSRLRPAFLRAGVAVARELAHEIRIEDEVERRLAAREAELTAVAATAPERAAITEIPSDLLEELRVGHAELRTLTAEVSDPAVRGRLTELGKRLARMGTPAATETAQVHLSRREIDVLSLVARGNTNAEIGQALQLTESTVKSYVKTGMSKLEASTRHAAVATARRLGVIP</sequence>
<dbReference type="GO" id="GO:0006355">
    <property type="term" value="P:regulation of DNA-templated transcription"/>
    <property type="evidence" value="ECO:0007669"/>
    <property type="project" value="InterPro"/>
</dbReference>
<evidence type="ECO:0000259" key="4">
    <source>
        <dbReference type="PROSITE" id="PS50043"/>
    </source>
</evidence>
<dbReference type="SMART" id="SM00421">
    <property type="entry name" value="HTH_LUXR"/>
    <property type="match status" value="1"/>
</dbReference>
<evidence type="ECO:0000313" key="6">
    <source>
        <dbReference type="Proteomes" id="UP000295601"/>
    </source>
</evidence>
<proteinExistence type="predicted"/>
<dbReference type="RefSeq" id="WP_132204637.1">
    <property type="nucleotide sequence ID" value="NZ_CP080492.1"/>
</dbReference>
<keyword evidence="2" id="KW-0238">DNA-binding</keyword>
<reference evidence="5 6" key="1">
    <citation type="submission" date="2019-03" db="EMBL/GenBank/DDBJ databases">
        <title>Genomic analyses of the natural microbiome of Caenorhabditis elegans.</title>
        <authorList>
            <person name="Samuel B."/>
        </authorList>
    </citation>
    <scope>NUCLEOTIDE SEQUENCE [LARGE SCALE GENOMIC DNA]</scope>
    <source>
        <strain evidence="5 6">JUb18</strain>
    </source>
</reference>
<keyword evidence="1" id="KW-0805">Transcription regulation</keyword>
<dbReference type="PANTHER" id="PTHR44688:SF25">
    <property type="entry name" value="HTH LUXR-TYPE DOMAIN-CONTAINING PROTEIN"/>
    <property type="match status" value="1"/>
</dbReference>